<gene>
    <name evidence="7" type="ORF">MNBD_BACTEROID01-2891</name>
</gene>
<name>A0A3B0UXZ4_9ZZZZ</name>
<evidence type="ECO:0000313" key="7">
    <source>
        <dbReference type="EMBL" id="VAW24794.1"/>
    </source>
</evidence>
<dbReference type="SUPFAM" id="SSF53300">
    <property type="entry name" value="vWA-like"/>
    <property type="match status" value="1"/>
</dbReference>
<accession>A0A3B0UXZ4</accession>
<dbReference type="PROSITE" id="PS50234">
    <property type="entry name" value="VWFA"/>
    <property type="match status" value="1"/>
</dbReference>
<keyword evidence="4 5" id="KW-0472">Membrane</keyword>
<feature type="transmembrane region" description="Helical" evidence="5">
    <location>
        <begin position="56"/>
        <end position="74"/>
    </location>
</feature>
<keyword evidence="2 5" id="KW-0812">Transmembrane</keyword>
<dbReference type="Pfam" id="PF13519">
    <property type="entry name" value="VWA_2"/>
    <property type="match status" value="1"/>
</dbReference>
<dbReference type="Gene3D" id="3.40.50.410">
    <property type="entry name" value="von Willebrand factor, type A domain"/>
    <property type="match status" value="1"/>
</dbReference>
<evidence type="ECO:0000256" key="4">
    <source>
        <dbReference type="ARBA" id="ARBA00023136"/>
    </source>
</evidence>
<evidence type="ECO:0000256" key="1">
    <source>
        <dbReference type="ARBA" id="ARBA00022475"/>
    </source>
</evidence>
<sequence length="346" mass="38797">MFRFANPEYLWGLLIIPLLVLFFIFSRIARKRALMKFMGEKVMPYLMPYTSGVRPIIKFIILLLALAFIITGIARPQFGSKLEKVKRKGVELIIALDVSNSMLAEDIQPNRLERAKRAISRLIDRLKNDKIGLIVFAGDAYTQLPITTDYNSAKLFLASINTEIVPKQGTAIGAAIDLGMHSFAPGDKANKAIIIITDGENHEDDAVGMAAEAAKQGIIVHTIGMGLPQGSPIPVYRNGQKDYRKDKNGKTVVTKLNESMLEQISAAGNGIYVRANNSQVGLNALFDEINKMDKTELKALTYSEYNDQFQYFFAIGLVLLLINFLILERKNRHLKNFNLFKVNKRK</sequence>
<organism evidence="7">
    <name type="scientific">hydrothermal vent metagenome</name>
    <dbReference type="NCBI Taxonomy" id="652676"/>
    <lineage>
        <taxon>unclassified sequences</taxon>
        <taxon>metagenomes</taxon>
        <taxon>ecological metagenomes</taxon>
    </lineage>
</organism>
<dbReference type="PANTHER" id="PTHR22550:SF5">
    <property type="entry name" value="LEUCINE ZIPPER PROTEIN 4"/>
    <property type="match status" value="1"/>
</dbReference>
<dbReference type="Pfam" id="PF07584">
    <property type="entry name" value="BatA"/>
    <property type="match status" value="1"/>
</dbReference>
<dbReference type="InterPro" id="IPR036465">
    <property type="entry name" value="vWFA_dom_sf"/>
</dbReference>
<dbReference type="EMBL" id="UOEP01000225">
    <property type="protein sequence ID" value="VAW24794.1"/>
    <property type="molecule type" value="Genomic_DNA"/>
</dbReference>
<evidence type="ECO:0000256" key="3">
    <source>
        <dbReference type="ARBA" id="ARBA00022989"/>
    </source>
</evidence>
<keyword evidence="1" id="KW-1003">Cell membrane</keyword>
<dbReference type="InterPro" id="IPR050768">
    <property type="entry name" value="UPF0353/GerABKA_families"/>
</dbReference>
<protein>
    <submittedName>
        <fullName evidence="7">Aerotolerance protein BatB</fullName>
    </submittedName>
</protein>
<reference evidence="7" key="1">
    <citation type="submission" date="2018-06" db="EMBL/GenBank/DDBJ databases">
        <authorList>
            <person name="Zhirakovskaya E."/>
        </authorList>
    </citation>
    <scope>NUCLEOTIDE SEQUENCE</scope>
</reference>
<feature type="transmembrane region" description="Helical" evidence="5">
    <location>
        <begin position="309"/>
        <end position="327"/>
    </location>
</feature>
<dbReference type="AlphaFoldDB" id="A0A3B0UXZ4"/>
<dbReference type="InterPro" id="IPR024163">
    <property type="entry name" value="Aerotolerance_reg_N"/>
</dbReference>
<keyword evidence="3 5" id="KW-1133">Transmembrane helix</keyword>
<dbReference type="SMART" id="SM00327">
    <property type="entry name" value="VWA"/>
    <property type="match status" value="1"/>
</dbReference>
<evidence type="ECO:0000256" key="2">
    <source>
        <dbReference type="ARBA" id="ARBA00022692"/>
    </source>
</evidence>
<evidence type="ECO:0000259" key="6">
    <source>
        <dbReference type="PROSITE" id="PS50234"/>
    </source>
</evidence>
<dbReference type="InterPro" id="IPR002035">
    <property type="entry name" value="VWF_A"/>
</dbReference>
<proteinExistence type="predicted"/>
<feature type="domain" description="VWFA" evidence="6">
    <location>
        <begin position="91"/>
        <end position="289"/>
    </location>
</feature>
<feature type="transmembrane region" description="Helical" evidence="5">
    <location>
        <begin position="12"/>
        <end position="29"/>
    </location>
</feature>
<evidence type="ECO:0000256" key="5">
    <source>
        <dbReference type="SAM" id="Phobius"/>
    </source>
</evidence>
<dbReference type="PANTHER" id="PTHR22550">
    <property type="entry name" value="SPORE GERMINATION PROTEIN"/>
    <property type="match status" value="1"/>
</dbReference>